<dbReference type="Pfam" id="PF00300">
    <property type="entry name" value="His_Phos_1"/>
    <property type="match status" value="1"/>
</dbReference>
<comment type="caution">
    <text evidence="1">The sequence shown here is derived from an EMBL/GenBank/DDBJ whole genome shotgun (WGS) entry which is preliminary data.</text>
</comment>
<reference evidence="1" key="1">
    <citation type="submission" date="2022-09" db="EMBL/GenBank/DDBJ databases">
        <title>Eubacterium sp. LFL-14 isolated from human feces.</title>
        <authorList>
            <person name="Liu F."/>
        </authorList>
    </citation>
    <scope>NUCLEOTIDE SEQUENCE</scope>
    <source>
        <strain evidence="1">LFL-14</strain>
    </source>
</reference>
<dbReference type="InterPro" id="IPR050275">
    <property type="entry name" value="PGM_Phosphatase"/>
</dbReference>
<name>A0ABT2LZ17_9FIRM</name>
<dbReference type="PANTHER" id="PTHR48100:SF1">
    <property type="entry name" value="HISTIDINE PHOSPHATASE FAMILY PROTEIN-RELATED"/>
    <property type="match status" value="1"/>
</dbReference>
<dbReference type="InterPro" id="IPR013078">
    <property type="entry name" value="His_Pase_superF_clade-1"/>
</dbReference>
<dbReference type="PANTHER" id="PTHR48100">
    <property type="entry name" value="BROAD-SPECIFICITY PHOSPHATASE YOR283W-RELATED"/>
    <property type="match status" value="1"/>
</dbReference>
<evidence type="ECO:0000313" key="1">
    <source>
        <dbReference type="EMBL" id="MCT7398541.1"/>
    </source>
</evidence>
<protein>
    <submittedName>
        <fullName evidence="1">Histidine phosphatase family protein</fullName>
    </submittedName>
</protein>
<gene>
    <name evidence="1" type="ORF">N5B56_05500</name>
</gene>
<dbReference type="CDD" id="cd07067">
    <property type="entry name" value="HP_PGM_like"/>
    <property type="match status" value="1"/>
</dbReference>
<dbReference type="Proteomes" id="UP001431199">
    <property type="component" value="Unassembled WGS sequence"/>
</dbReference>
<dbReference type="RefSeq" id="WP_260978538.1">
    <property type="nucleotide sequence ID" value="NZ_JAODBU010000004.1"/>
</dbReference>
<dbReference type="SMART" id="SM00855">
    <property type="entry name" value="PGAM"/>
    <property type="match status" value="1"/>
</dbReference>
<dbReference type="InterPro" id="IPR029033">
    <property type="entry name" value="His_PPase_superfam"/>
</dbReference>
<dbReference type="SUPFAM" id="SSF53254">
    <property type="entry name" value="Phosphoglycerate mutase-like"/>
    <property type="match status" value="1"/>
</dbReference>
<organism evidence="1 2">
    <name type="scientific">Eubacterium album</name>
    <dbReference type="NCBI Taxonomy" id="2978477"/>
    <lineage>
        <taxon>Bacteria</taxon>
        <taxon>Bacillati</taxon>
        <taxon>Bacillota</taxon>
        <taxon>Clostridia</taxon>
        <taxon>Eubacteriales</taxon>
        <taxon>Eubacteriaceae</taxon>
        <taxon>Eubacterium</taxon>
    </lineage>
</organism>
<evidence type="ECO:0000313" key="2">
    <source>
        <dbReference type="Proteomes" id="UP001431199"/>
    </source>
</evidence>
<dbReference type="EMBL" id="JAODBU010000004">
    <property type="protein sequence ID" value="MCT7398541.1"/>
    <property type="molecule type" value="Genomic_DNA"/>
</dbReference>
<dbReference type="Gene3D" id="3.40.50.1240">
    <property type="entry name" value="Phosphoglycerate mutase-like"/>
    <property type="match status" value="1"/>
</dbReference>
<keyword evidence="2" id="KW-1185">Reference proteome</keyword>
<accession>A0ABT2LZ17</accession>
<proteinExistence type="predicted"/>
<sequence>MNIYLIRHGRQNSKLCNVDVELSDEGREQAHSVGKRLAKYGIEVVYSSNLIRAKETADIINEYVKKPRFVDERLREAEFGDLTGLENSVLKERYKDFLAERSKMEKDMAYPGGENCEMVFNRVFEAIDEIAHKDYENVVVVTHGGAIRALLTGIVKADYAKWLTFGRQLENCSISEIMYDKDLGTYHIERLNDYAHFEDEDRLLRKHFGNGFLNPNK</sequence>